<gene>
    <name evidence="1" type="ORF">HPB47_014393</name>
</gene>
<dbReference type="EMBL" id="JABSTQ010002738">
    <property type="protein sequence ID" value="KAG0443912.1"/>
    <property type="molecule type" value="Genomic_DNA"/>
</dbReference>
<protein>
    <submittedName>
        <fullName evidence="1">Uncharacterized protein</fullName>
    </submittedName>
</protein>
<evidence type="ECO:0000313" key="1">
    <source>
        <dbReference type="EMBL" id="KAG0443912.1"/>
    </source>
</evidence>
<reference evidence="1 2" key="1">
    <citation type="journal article" date="2020" name="Cell">
        <title>Large-Scale Comparative Analyses of Tick Genomes Elucidate Their Genetic Diversity and Vector Capacities.</title>
        <authorList>
            <consortium name="Tick Genome and Microbiome Consortium (TIGMIC)"/>
            <person name="Jia N."/>
            <person name="Wang J."/>
            <person name="Shi W."/>
            <person name="Du L."/>
            <person name="Sun Y."/>
            <person name="Zhan W."/>
            <person name="Jiang J.F."/>
            <person name="Wang Q."/>
            <person name="Zhang B."/>
            <person name="Ji P."/>
            <person name="Bell-Sakyi L."/>
            <person name="Cui X.M."/>
            <person name="Yuan T.T."/>
            <person name="Jiang B.G."/>
            <person name="Yang W.F."/>
            <person name="Lam T.T."/>
            <person name="Chang Q.C."/>
            <person name="Ding S.J."/>
            <person name="Wang X.J."/>
            <person name="Zhu J.G."/>
            <person name="Ruan X.D."/>
            <person name="Zhao L."/>
            <person name="Wei J.T."/>
            <person name="Ye R.Z."/>
            <person name="Que T.C."/>
            <person name="Du C.H."/>
            <person name="Zhou Y.H."/>
            <person name="Cheng J.X."/>
            <person name="Dai P.F."/>
            <person name="Guo W.B."/>
            <person name="Han X.H."/>
            <person name="Huang E.J."/>
            <person name="Li L.F."/>
            <person name="Wei W."/>
            <person name="Gao Y.C."/>
            <person name="Liu J.Z."/>
            <person name="Shao H.Z."/>
            <person name="Wang X."/>
            <person name="Wang C.C."/>
            <person name="Yang T.C."/>
            <person name="Huo Q.B."/>
            <person name="Li W."/>
            <person name="Chen H.Y."/>
            <person name="Chen S.E."/>
            <person name="Zhou L.G."/>
            <person name="Ni X.B."/>
            <person name="Tian J.H."/>
            <person name="Sheng Y."/>
            <person name="Liu T."/>
            <person name="Pan Y.S."/>
            <person name="Xia L.Y."/>
            <person name="Li J."/>
            <person name="Zhao F."/>
            <person name="Cao W.C."/>
        </authorList>
    </citation>
    <scope>NUCLEOTIDE SEQUENCE [LARGE SCALE GENOMIC DNA]</scope>
    <source>
        <strain evidence="1">Iper-2018</strain>
    </source>
</reference>
<keyword evidence="2" id="KW-1185">Reference proteome</keyword>
<proteinExistence type="predicted"/>
<evidence type="ECO:0000313" key="2">
    <source>
        <dbReference type="Proteomes" id="UP000805193"/>
    </source>
</evidence>
<comment type="caution">
    <text evidence="1">The sequence shown here is derived from an EMBL/GenBank/DDBJ whole genome shotgun (WGS) entry which is preliminary data.</text>
</comment>
<accession>A0AC60QW77</accession>
<dbReference type="Proteomes" id="UP000805193">
    <property type="component" value="Unassembled WGS sequence"/>
</dbReference>
<sequence length="521" mass="58895">MFHARFSVDIYKQYGLHTQKKSKRRKRGGGYVTGEEGRTLPSVPSPAPPQELHIALGLVITLVITALCLKKRKARNQDRLLPPGPSGIPVLGYLPFLGSSPQATFERLAEKYGPIVSLENVYPLCSSCLKITYLNNLAGIATMNGQAWVDNRRFCMHILRDLGFGKKSMEEHIKEEIVQLCDLLKSWNGTPREMEDVITSSVSNNISALIFGEGFNSNDPRRQLLDQGANMVARNASFISALDFLPALRKLLSNLPSSKSRIVYATVESMRDFIRKEADQRSKTLSPDVNRDFIDAYMKKINECNGANSNFNVRTLMGNALSLFGAGTTTLTATIEWSLLKCAHDPEGVQRKLQQDVDNIVGRKRAPEWEDRHRMPYIMAFIWELLRWRTPTPLGLVRMAERDTTMGGFHVPAETLVLSNFWAVHHDPEAWEHPFEFDPTRFLNEDHTVLLPKPAALIPFSTGRRMCPGETLAIMEIFMYLTTLMQTFTVLPKEGETISMDIHQGLTNIPLHTQKLRFLPR</sequence>
<organism evidence="1 2">
    <name type="scientific">Ixodes persulcatus</name>
    <name type="common">Taiga tick</name>
    <dbReference type="NCBI Taxonomy" id="34615"/>
    <lineage>
        <taxon>Eukaryota</taxon>
        <taxon>Metazoa</taxon>
        <taxon>Ecdysozoa</taxon>
        <taxon>Arthropoda</taxon>
        <taxon>Chelicerata</taxon>
        <taxon>Arachnida</taxon>
        <taxon>Acari</taxon>
        <taxon>Parasitiformes</taxon>
        <taxon>Ixodida</taxon>
        <taxon>Ixodoidea</taxon>
        <taxon>Ixodidae</taxon>
        <taxon>Ixodinae</taxon>
        <taxon>Ixodes</taxon>
    </lineage>
</organism>
<name>A0AC60QW77_IXOPE</name>